<accession>A0AAN1M5G5</accession>
<dbReference type="InterPro" id="IPR025405">
    <property type="entry name" value="DUF4131"/>
</dbReference>
<comment type="subcellular location">
    <subcellularLocation>
        <location evidence="1">Cell membrane</location>
        <topology evidence="1">Multi-pass membrane protein</topology>
    </subcellularLocation>
</comment>
<feature type="domain" description="ComEC/Rec2-related protein" evidence="7">
    <location>
        <begin position="289"/>
        <end position="541"/>
    </location>
</feature>
<feature type="transmembrane region" description="Helical" evidence="6">
    <location>
        <begin position="491"/>
        <end position="511"/>
    </location>
</feature>
<sequence length="587" mass="62832">MVADRMIREQGSRDWRMLPVAGAMWAASLLAHLAFAWRMEHAANVGGASGGSGTDTGNPMAMVFGRMTGTPMAGAFAGLIPIAVLLAVIAVAFRSKRWWAGAAVICLAASCVGGITAIASDTVAWHDPAAVAARRSSTYGQTTITVASPPVASDQRGYGCQMDVRLHSLGLAGEQRPSAATVRVYAAKSHCTALHRGAEYRVSGLLQQARYGRLPLWLLVEDTWPVTRVRPPPAHTALIHRMQEAFFTVTGRLSDQGRVLVPGLTMGILGQDHVEADAGITPINGTYARTLEDRFRRSGIMHLMAVSGGHFIVVAGLIRRLCMRLLMDRRAAAVMIAIAYLALASAVFPSDSVTRALIMGLLGSVAYAMGRRVQALSALCWTVMGVLAVDPGMSQSYGFALSASAVLGIVLFSGRISDVLSRLLPDMIADMLAMTMAAQSLTLPIQVLMEPELPLLSIPANLLVSPFVNMATIAGLMALACAWYMPWLAGVFARIASAGTLVMERVALWLGGSDMAAMPWADGIWGAVLILMAEIGLTMLLVHGGRHVQRLRRRGTDPVADRFGSSWRIRLSLWVQESLRLFSGDPH</sequence>
<gene>
    <name evidence="9" type="ORF">DRBB29_1317</name>
</gene>
<dbReference type="NCBIfam" id="TIGR00360">
    <property type="entry name" value="ComEC_N-term"/>
    <property type="match status" value="1"/>
</dbReference>
<feature type="transmembrane region" description="Helical" evidence="6">
    <location>
        <begin position="523"/>
        <end position="544"/>
    </location>
</feature>
<feature type="domain" description="DUF4131" evidence="8">
    <location>
        <begin position="77"/>
        <end position="210"/>
    </location>
</feature>
<evidence type="ECO:0000259" key="7">
    <source>
        <dbReference type="Pfam" id="PF03772"/>
    </source>
</evidence>
<proteinExistence type="predicted"/>
<dbReference type="PANTHER" id="PTHR30619:SF7">
    <property type="entry name" value="BETA-LACTAMASE DOMAIN PROTEIN"/>
    <property type="match status" value="1"/>
</dbReference>
<keyword evidence="5 6" id="KW-0472">Membrane</keyword>
<name>A0AAN1M5G5_BIFBR</name>
<dbReference type="Pfam" id="PF03772">
    <property type="entry name" value="Competence"/>
    <property type="match status" value="1"/>
</dbReference>
<evidence type="ECO:0000256" key="5">
    <source>
        <dbReference type="ARBA" id="ARBA00023136"/>
    </source>
</evidence>
<dbReference type="InterPro" id="IPR052159">
    <property type="entry name" value="Competence_DNA_uptake"/>
</dbReference>
<evidence type="ECO:0000313" key="10">
    <source>
        <dbReference type="Proteomes" id="UP000232496"/>
    </source>
</evidence>
<organism evidence="9 10">
    <name type="scientific">Bifidobacterium breve</name>
    <dbReference type="NCBI Taxonomy" id="1685"/>
    <lineage>
        <taxon>Bacteria</taxon>
        <taxon>Bacillati</taxon>
        <taxon>Actinomycetota</taxon>
        <taxon>Actinomycetes</taxon>
        <taxon>Bifidobacteriales</taxon>
        <taxon>Bifidobacteriaceae</taxon>
        <taxon>Bifidobacterium</taxon>
    </lineage>
</organism>
<feature type="transmembrane region" description="Helical" evidence="6">
    <location>
        <begin position="330"/>
        <end position="347"/>
    </location>
</feature>
<evidence type="ECO:0000259" key="8">
    <source>
        <dbReference type="Pfam" id="PF13567"/>
    </source>
</evidence>
<dbReference type="Pfam" id="PF13567">
    <property type="entry name" value="DUF4131"/>
    <property type="match status" value="1"/>
</dbReference>
<evidence type="ECO:0000256" key="6">
    <source>
        <dbReference type="SAM" id="Phobius"/>
    </source>
</evidence>
<evidence type="ECO:0000256" key="4">
    <source>
        <dbReference type="ARBA" id="ARBA00022989"/>
    </source>
</evidence>
<protein>
    <submittedName>
        <fullName evidence="9">ComE operon protein 3</fullName>
    </submittedName>
</protein>
<evidence type="ECO:0000256" key="1">
    <source>
        <dbReference type="ARBA" id="ARBA00004651"/>
    </source>
</evidence>
<evidence type="ECO:0000256" key="2">
    <source>
        <dbReference type="ARBA" id="ARBA00022475"/>
    </source>
</evidence>
<reference evidence="9 10" key="1">
    <citation type="submission" date="2017-09" db="EMBL/GenBank/DDBJ databases">
        <title>Comparative genomics and methylome analysis of the gut commensal Bifidobacterium breve.</title>
        <authorList>
            <person name="Bottacini F."/>
            <person name="Morrissey R."/>
            <person name="Roberts R.J."/>
            <person name="James K."/>
            <person name="van Breen J."/>
            <person name="Egan M."/>
            <person name="Lambert J."/>
            <person name="van Limpt K."/>
            <person name="Stanton C."/>
            <person name="Knol J."/>
            <person name="O' Connell Motherway M."/>
            <person name="van Sinderen D."/>
        </authorList>
    </citation>
    <scope>NUCLEOTIDE SEQUENCE [LARGE SCALE GENOMIC DNA]</scope>
    <source>
        <strain evidence="9 10">DRBB29</strain>
    </source>
</reference>
<keyword evidence="2" id="KW-1003">Cell membrane</keyword>
<feature type="transmembrane region" description="Helical" evidence="6">
    <location>
        <begin position="299"/>
        <end position="318"/>
    </location>
</feature>
<feature type="transmembrane region" description="Helical" evidence="6">
    <location>
        <begin position="467"/>
        <end position="484"/>
    </location>
</feature>
<dbReference type="AlphaFoldDB" id="A0AAN1M5G5"/>
<dbReference type="InterPro" id="IPR004477">
    <property type="entry name" value="ComEC_N"/>
</dbReference>
<dbReference type="EMBL" id="CP023198">
    <property type="protein sequence ID" value="AUE18860.1"/>
    <property type="molecule type" value="Genomic_DNA"/>
</dbReference>
<keyword evidence="4 6" id="KW-1133">Transmembrane helix</keyword>
<feature type="transmembrane region" description="Helical" evidence="6">
    <location>
        <begin position="98"/>
        <end position="119"/>
    </location>
</feature>
<evidence type="ECO:0000256" key="3">
    <source>
        <dbReference type="ARBA" id="ARBA00022692"/>
    </source>
</evidence>
<feature type="transmembrane region" description="Helical" evidence="6">
    <location>
        <begin position="72"/>
        <end position="93"/>
    </location>
</feature>
<keyword evidence="3 6" id="KW-0812">Transmembrane</keyword>
<feature type="transmembrane region" description="Helical" evidence="6">
    <location>
        <begin position="376"/>
        <end position="393"/>
    </location>
</feature>
<dbReference type="GO" id="GO:0005886">
    <property type="term" value="C:plasma membrane"/>
    <property type="evidence" value="ECO:0007669"/>
    <property type="project" value="UniProtKB-SubCell"/>
</dbReference>
<feature type="transmembrane region" description="Helical" evidence="6">
    <location>
        <begin position="399"/>
        <end position="416"/>
    </location>
</feature>
<evidence type="ECO:0000313" key="9">
    <source>
        <dbReference type="EMBL" id="AUE18860.1"/>
    </source>
</evidence>
<dbReference type="RefSeq" id="WP_106621718.1">
    <property type="nucleotide sequence ID" value="NZ_CP021552.1"/>
</dbReference>
<dbReference type="PANTHER" id="PTHR30619">
    <property type="entry name" value="DNA INTERNALIZATION/COMPETENCE PROTEIN COMEC/REC2"/>
    <property type="match status" value="1"/>
</dbReference>
<dbReference type="Proteomes" id="UP000232496">
    <property type="component" value="Chromosome"/>
</dbReference>